<protein>
    <submittedName>
        <fullName evidence="3">Thioredoxin domain-containing protein</fullName>
    </submittedName>
</protein>
<dbReference type="Gene3D" id="1.10.40.110">
    <property type="match status" value="1"/>
</dbReference>
<feature type="signal peptide" evidence="1">
    <location>
        <begin position="1"/>
        <end position="21"/>
    </location>
</feature>
<dbReference type="Proteomes" id="UP000446786">
    <property type="component" value="Unassembled WGS sequence"/>
</dbReference>
<keyword evidence="4" id="KW-1185">Reference proteome</keyword>
<evidence type="ECO:0000256" key="1">
    <source>
        <dbReference type="SAM" id="SignalP"/>
    </source>
</evidence>
<dbReference type="SUPFAM" id="SSF52833">
    <property type="entry name" value="Thioredoxin-like"/>
    <property type="match status" value="1"/>
</dbReference>
<name>A0A845AWE0_9SPHN</name>
<dbReference type="EMBL" id="WTYE01000001">
    <property type="protein sequence ID" value="MXP32826.1"/>
    <property type="molecule type" value="Genomic_DNA"/>
</dbReference>
<proteinExistence type="predicted"/>
<dbReference type="RefSeq" id="WP_160780128.1">
    <property type="nucleotide sequence ID" value="NZ_BAAAZF010000001.1"/>
</dbReference>
<gene>
    <name evidence="3" type="ORF">GRI94_13430</name>
</gene>
<evidence type="ECO:0000313" key="3">
    <source>
        <dbReference type="EMBL" id="MXP32826.1"/>
    </source>
</evidence>
<sequence length="225" mass="25013">MIASRRLSASVLALAAFAVMGAGKNWVTEVERTDVSHIIGNPEAELQLTEFISYTCPACGAFSRQGEEIVKLAYVGPGKAKLEIRHVQRNVVDITATMLAWCGPKEKFLRNHVALMFAQDKWLAKLDKVSDGQRRRWFSGPEAQRRKAVASDLGFYDIFEQRGYGRVAIDRCLSDQAMAERQARATADDATTYFVTSTPAFAIDGVKLTGTSSWEMLEPQLNARF</sequence>
<comment type="caution">
    <text evidence="3">The sequence shown here is derived from an EMBL/GenBank/DDBJ whole genome shotgun (WGS) entry which is preliminary data.</text>
</comment>
<accession>A0A845AWE0</accession>
<evidence type="ECO:0000313" key="4">
    <source>
        <dbReference type="Proteomes" id="UP000446786"/>
    </source>
</evidence>
<feature type="domain" description="Thioredoxin-like fold" evidence="2">
    <location>
        <begin position="34"/>
        <end position="222"/>
    </location>
</feature>
<reference evidence="3 4" key="1">
    <citation type="submission" date="2019-12" db="EMBL/GenBank/DDBJ databases">
        <title>Genomic-based taxomic classification of the family Erythrobacteraceae.</title>
        <authorList>
            <person name="Xu L."/>
        </authorList>
    </citation>
    <scope>NUCLEOTIDE SEQUENCE [LARGE SCALE GENOMIC DNA]</scope>
    <source>
        <strain evidence="3 4">JCM 16677</strain>
    </source>
</reference>
<dbReference type="InterPro" id="IPR036249">
    <property type="entry name" value="Thioredoxin-like_sf"/>
</dbReference>
<organism evidence="3 4">
    <name type="scientific">Parerythrobacter jejuensis</name>
    <dbReference type="NCBI Taxonomy" id="795812"/>
    <lineage>
        <taxon>Bacteria</taxon>
        <taxon>Pseudomonadati</taxon>
        <taxon>Pseudomonadota</taxon>
        <taxon>Alphaproteobacteria</taxon>
        <taxon>Sphingomonadales</taxon>
        <taxon>Erythrobacteraceae</taxon>
        <taxon>Parerythrobacter</taxon>
    </lineage>
</organism>
<dbReference type="InterPro" id="IPR012336">
    <property type="entry name" value="Thioredoxin-like_fold"/>
</dbReference>
<dbReference type="AlphaFoldDB" id="A0A845AWE0"/>
<dbReference type="Pfam" id="PF13462">
    <property type="entry name" value="Thioredoxin_4"/>
    <property type="match status" value="1"/>
</dbReference>
<evidence type="ECO:0000259" key="2">
    <source>
        <dbReference type="Pfam" id="PF13462"/>
    </source>
</evidence>
<feature type="chain" id="PRO_5032516357" evidence="1">
    <location>
        <begin position="22"/>
        <end position="225"/>
    </location>
</feature>
<dbReference type="Gene3D" id="3.40.30.10">
    <property type="entry name" value="Glutaredoxin"/>
    <property type="match status" value="1"/>
</dbReference>
<keyword evidence="1" id="KW-0732">Signal</keyword>
<dbReference type="OrthoDB" id="8478320at2"/>